<dbReference type="AlphaFoldDB" id="A0A0B8RGC2"/>
<evidence type="ECO:0000313" key="85">
    <source>
        <dbReference type="Proteomes" id="UP000544530"/>
    </source>
</evidence>
<dbReference type="EMBL" id="MJTJ01000023">
    <property type="protein sequence ID" value="OET47794.1"/>
    <property type="molecule type" value="Genomic_DNA"/>
</dbReference>
<dbReference type="Proteomes" id="UP000368512">
    <property type="component" value="Unassembled WGS sequence"/>
</dbReference>
<comment type="caution">
    <text evidence="16">The sequence shown here is derived from an EMBL/GenBank/DDBJ whole genome shotgun (WGS) entry which is preliminary data.</text>
</comment>
<dbReference type="EMBL" id="AANDSR010000007">
    <property type="protein sequence ID" value="EDN9837204.1"/>
    <property type="molecule type" value="Genomic_DNA"/>
</dbReference>
<evidence type="ECO:0000313" key="28">
    <source>
        <dbReference type="EMBL" id="EAG6167858.1"/>
    </source>
</evidence>
<evidence type="ECO:0000313" key="67">
    <source>
        <dbReference type="Proteomes" id="UP000389283"/>
    </source>
</evidence>
<evidence type="ECO:0000313" key="60">
    <source>
        <dbReference type="Proteomes" id="UP000354255"/>
    </source>
</evidence>
<evidence type="ECO:0000313" key="76">
    <source>
        <dbReference type="Proteomes" id="UP000478704"/>
    </source>
</evidence>
<evidence type="ECO:0000313" key="37">
    <source>
        <dbReference type="EMBL" id="ECC1555923.1"/>
    </source>
</evidence>
<evidence type="ECO:0000313" key="24">
    <source>
        <dbReference type="EMBL" id="EAG2514281.1"/>
    </source>
</evidence>
<dbReference type="Proteomes" id="UP000393182">
    <property type="component" value="Unassembled WGS sequence"/>
</dbReference>
<evidence type="ECO:0000313" key="41">
    <source>
        <dbReference type="EMBL" id="EDN9837204.1"/>
    </source>
</evidence>
<evidence type="ECO:0000313" key="42">
    <source>
        <dbReference type="EMBL" id="EDP8514440.1"/>
    </source>
</evidence>
<evidence type="ECO:0000313" key="29">
    <source>
        <dbReference type="EMBL" id="EAG9518723.1"/>
    </source>
</evidence>
<dbReference type="EMBL" id="AABGUK010000001">
    <property type="protein sequence ID" value="EAH4241091.1"/>
    <property type="molecule type" value="Genomic_DNA"/>
</dbReference>
<dbReference type="UniPathway" id="UPA00031">
    <property type="reaction ID" value="UER00011"/>
</dbReference>
<reference evidence="48 85" key="9">
    <citation type="submission" date="2020-06" db="EMBL/GenBank/DDBJ databases">
        <title>Two Listeria outbreaks in Switzerland in 2018 and 2020.</title>
        <authorList>
            <person name="Stevens M.J.A."/>
            <person name="Bloemberg G."/>
            <person name="Nusch-Inderbinnen M."/>
            <person name="Stephan R."/>
        </authorList>
    </citation>
    <scope>NUCLEOTIDE SEQUENCE [LARGE SCALE GENOMIC DNA]</scope>
    <source>
        <strain evidence="48 85">N18-0707</strain>
    </source>
</reference>
<dbReference type="Proteomes" id="UP000345329">
    <property type="component" value="Unassembled WGS sequence"/>
</dbReference>
<evidence type="ECO:0000313" key="81">
    <source>
        <dbReference type="Proteomes" id="UP000528151"/>
    </source>
</evidence>
<dbReference type="Proteomes" id="UP000358545">
    <property type="component" value="Unassembled WGS sequence"/>
</dbReference>
<evidence type="ECO:0000313" key="13">
    <source>
        <dbReference type="EMBL" id="EAD1184173.1"/>
    </source>
</evidence>
<dbReference type="NCBIfam" id="NF002107">
    <property type="entry name" value="PRK00951.1-2"/>
    <property type="match status" value="1"/>
</dbReference>
<evidence type="ECO:0000313" key="61">
    <source>
        <dbReference type="Proteomes" id="UP000358545"/>
    </source>
</evidence>
<dbReference type="NCBIfam" id="NF002111">
    <property type="entry name" value="PRK00951.2-1"/>
    <property type="match status" value="1"/>
</dbReference>
<evidence type="ECO:0000256" key="4">
    <source>
        <dbReference type="ARBA" id="ARBA00023102"/>
    </source>
</evidence>
<dbReference type="EMBL" id="DAAJZA010000007">
    <property type="protein sequence ID" value="HAC1755419.1"/>
    <property type="molecule type" value="Genomic_DNA"/>
</dbReference>
<keyword evidence="3 6" id="KW-0028">Amino-acid biosynthesis</keyword>
<evidence type="ECO:0000313" key="31">
    <source>
        <dbReference type="EMBL" id="EAH3294660.1"/>
    </source>
</evidence>
<dbReference type="EMBL" id="AAAIXK010000006">
    <property type="protein sequence ID" value="EAC5551041.1"/>
    <property type="molecule type" value="Genomic_DNA"/>
</dbReference>
<evidence type="ECO:0000313" key="47">
    <source>
        <dbReference type="EMBL" id="HAJ9592066.1"/>
    </source>
</evidence>
<dbReference type="EMBL" id="AABAWE010000001">
    <property type="protein sequence ID" value="EAG2086192.1"/>
    <property type="molecule type" value="Genomic_DNA"/>
</dbReference>
<dbReference type="Pfam" id="PF00475">
    <property type="entry name" value="IGPD"/>
    <property type="match status" value="1"/>
</dbReference>
<dbReference type="Proteomes" id="UP000841146">
    <property type="component" value="Unassembled WGS sequence"/>
</dbReference>
<evidence type="ECO:0000313" key="15">
    <source>
        <dbReference type="EMBL" id="EAD5773526.1"/>
    </source>
</evidence>
<name>A0A0B8RGC2_LISMN</name>
<dbReference type="EMBL" id="AALEDS010000014">
    <property type="protein sequence ID" value="ECY6545170.1"/>
    <property type="molecule type" value="Genomic_DNA"/>
</dbReference>
<accession>A0A0B8RGC2</accession>
<dbReference type="EMBL" id="AABCVX010000001">
    <property type="protein sequence ID" value="EAG6167858.1"/>
    <property type="molecule type" value="Genomic_DNA"/>
</dbReference>
<dbReference type="Proteomes" id="UP000843775">
    <property type="component" value="Unassembled WGS sequence"/>
</dbReference>
<evidence type="ECO:0000313" key="44">
    <source>
        <dbReference type="EMBL" id="HAC0011986.1"/>
    </source>
</evidence>
<dbReference type="Proteomes" id="UP000379076">
    <property type="component" value="Unassembled WGS sequence"/>
</dbReference>
<dbReference type="KEGG" id="lmok:CQ02_03060"/>
<evidence type="ECO:0000313" key="22">
    <source>
        <dbReference type="EMBL" id="EAG2086192.1"/>
    </source>
</evidence>
<reference evidence="53 57" key="5">
    <citation type="submission" date="2019-02" db="EMBL/GenBank/DDBJ databases">
        <authorList>
            <consortium name="GenomeTrakr: Next Generation Sequencing Network for Food Pathogen Tracability"/>
        </authorList>
    </citation>
    <scope>NUCLEOTIDE SEQUENCE [LARGE SCALE GENOMIC DNA]</scope>
    <source>
        <strain evidence="25 87">10B02965A-1</strain>
        <strain evidence="11 64">CFSAN008042</strain>
        <strain evidence="27 81">CFSAN063727</strain>
        <strain evidence="40 73">CFSAN102901</strain>
        <strain evidence="17 66">FDA00006494</strain>
        <strain evidence="9 63">FDA00007096</strain>
        <strain evidence="13 70">FDA00008584</strain>
        <strain evidence="23">FDA00011243</strain>
        <strain evidence="10 53">FDA00013332</strain>
        <strain evidence="16 57">FDA00013853</strain>
        <strain evidence="35 72">FDA00014336</strain>
        <strain evidence="37 67">FDA00014370</strain>
        <strain evidence="36 69">FDA00014392</strain>
        <strain evidence="42">FDA00015054</strain>
        <strain evidence="26 84">FDA1005580-S054-001</strain>
        <strain evidence="76">FDA1090798-S029-001</strain>
        <strain evidence="77">FDA956581-098-004</strain>
        <strain evidence="24 79">FDA960927-006-004</strain>
        <strain evidence="28 88">FLAG-38921</strain>
        <strain evidence="22 55">FLAG-54356</strain>
        <strain evidence="15 65">FSIS31901579</strain>
        <strain evidence="32 80">LS1344</strain>
        <strain evidence="41 74">OSF101448</strain>
        <strain evidence="14 58">VA-WGS-00405</strain>
    </source>
</reference>
<evidence type="ECO:0000313" key="88">
    <source>
        <dbReference type="Proteomes" id="UP000566721"/>
    </source>
</evidence>
<evidence type="ECO:0000313" key="21">
    <source>
        <dbReference type="EMBL" id="EAG1892079.1"/>
    </source>
</evidence>
<dbReference type="EMBL" id="DAAJFY010000001">
    <property type="protein sequence ID" value="HAC0274265.1"/>
    <property type="molecule type" value="Genomic_DNA"/>
</dbReference>
<dbReference type="EMBL" id="AABAYG010000005">
    <property type="protein sequence ID" value="EAG2245999.1"/>
    <property type="molecule type" value="Genomic_DNA"/>
</dbReference>
<dbReference type="Gene3D" id="3.30.230.40">
    <property type="entry name" value="Imidazole glycerol phosphate dehydratase, domain 1"/>
    <property type="match status" value="2"/>
</dbReference>
<dbReference type="Proteomes" id="UP000852906">
    <property type="component" value="Unassembled WGS sequence"/>
</dbReference>
<reference evidence="51 52" key="2">
    <citation type="journal article" date="2018" name="BMC Genomics">
        <title>Genes significantly associated with lineage II food isolates of Listeria monocytogenes.</title>
        <authorList>
            <person name="Pirone-Davies C."/>
            <person name="Chen Y."/>
            <person name="Pightling A."/>
            <person name="Ryan G."/>
            <person name="Wang Y."/>
            <person name="Yao K."/>
            <person name="Hoffmann M."/>
            <person name="Allard M.W."/>
        </authorList>
    </citation>
    <scope>NUCLEOTIDE SEQUENCE [LARGE SCALE GENOMIC DNA]</scope>
    <source>
        <strain evidence="51 52">PNUSAL000550</strain>
    </source>
</reference>
<evidence type="ECO:0000313" key="63">
    <source>
        <dbReference type="Proteomes" id="UP000365297"/>
    </source>
</evidence>
<evidence type="ECO:0000313" key="89">
    <source>
        <dbReference type="Proteomes" id="UP000841146"/>
    </source>
</evidence>
<dbReference type="Proteomes" id="UP000549379">
    <property type="component" value="Unassembled WGS sequence"/>
</dbReference>
<dbReference type="Proteomes" id="UP000533021">
    <property type="component" value="Unassembled WGS sequence"/>
</dbReference>
<dbReference type="EMBL" id="AABAGT010000016">
    <property type="protein sequence ID" value="EAG0867774.1"/>
    <property type="molecule type" value="Genomic_DNA"/>
</dbReference>
<dbReference type="EMBL" id="AABBYJ010000006">
    <property type="protein sequence ID" value="EAG4331688.1"/>
    <property type="molecule type" value="Genomic_DNA"/>
</dbReference>
<reference evidence="46" key="8">
    <citation type="submission" date="2019-11" db="EMBL/GenBank/DDBJ databases">
        <authorList>
            <consortium name="NCBI Pathogen Detection Project"/>
        </authorList>
    </citation>
    <scope>NUCLEOTIDE SEQUENCE</scope>
    <source>
        <strain evidence="47">2017-325981-023-01</strain>
        <strain evidence="43">CFIAFB20100120</strain>
        <strain evidence="45">CFIAFB20170037</strain>
        <strain evidence="44">CFIAFB20170045</strain>
        <strain evidence="46">DMG1500109</strain>
    </source>
</reference>
<dbReference type="Proteomes" id="UP000467347">
    <property type="component" value="Unassembled WGS sequence"/>
</dbReference>
<reference evidence="38 62" key="7">
    <citation type="submission" date="2019-09" db="EMBL/GenBank/DDBJ databases">
        <authorList>
            <consortium name="GenomeTrakr network: Whole genome sequencing for foodborne pathogen traceback"/>
        </authorList>
    </citation>
    <scope>NUCLEOTIDE SEQUENCE [LARGE SCALE GENOMIC DNA]</scope>
    <source>
        <strain evidence="38 62">FLAG-55987</strain>
        <strain evidence="34 71">PHLUSALM00088</strain>
    </source>
</reference>
<dbReference type="GO" id="GO:0004424">
    <property type="term" value="F:imidazoleglycerol-phosphate dehydratase activity"/>
    <property type="evidence" value="ECO:0007669"/>
    <property type="project" value="UniProtKB-UniRule"/>
</dbReference>
<evidence type="ECO:0000313" key="79">
    <source>
        <dbReference type="Proteomes" id="UP000525850"/>
    </source>
</evidence>
<dbReference type="Proteomes" id="UP000354255">
    <property type="component" value="Unassembled WGS sequence"/>
</dbReference>
<comment type="subcellular location">
    <subcellularLocation>
        <location evidence="6 7">Cytoplasm</location>
    </subcellularLocation>
</comment>
<evidence type="ECO:0000313" key="58">
    <source>
        <dbReference type="Proteomes" id="UP000345329"/>
    </source>
</evidence>
<evidence type="ECO:0000256" key="6">
    <source>
        <dbReference type="HAMAP-Rule" id="MF_00076"/>
    </source>
</evidence>
<evidence type="ECO:0000313" key="86">
    <source>
        <dbReference type="Proteomes" id="UP000546397"/>
    </source>
</evidence>
<dbReference type="Proteomes" id="UP000478682">
    <property type="component" value="Unassembled WGS sequence"/>
</dbReference>
<dbReference type="Proteomes" id="UP000364988">
    <property type="component" value="Unassembled WGS sequence"/>
</dbReference>
<dbReference type="Proteomes" id="UP000337746">
    <property type="component" value="Unassembled WGS sequence"/>
</dbReference>
<dbReference type="Proteomes" id="UP000528151">
    <property type="component" value="Unassembled WGS sequence"/>
</dbReference>
<dbReference type="Proteomes" id="UP000376505">
    <property type="component" value="Unassembled WGS sequence"/>
</dbReference>
<dbReference type="Proteomes" id="UP000365297">
    <property type="component" value="Unassembled WGS sequence"/>
</dbReference>
<dbReference type="InterPro" id="IPR020565">
    <property type="entry name" value="ImidazoleglycerP_deHydtase_CS"/>
</dbReference>
<dbReference type="FunFam" id="3.30.230.40:FF:000003">
    <property type="entry name" value="Imidazoleglycerol-phosphate dehydratase HisB"/>
    <property type="match status" value="1"/>
</dbReference>
<dbReference type="Proteomes" id="UP000331186">
    <property type="component" value="Unassembled WGS sequence"/>
</dbReference>
<dbReference type="Proteomes" id="UP000566721">
    <property type="component" value="Unassembled WGS sequence"/>
</dbReference>
<evidence type="ECO:0000313" key="65">
    <source>
        <dbReference type="Proteomes" id="UP000376505"/>
    </source>
</evidence>
<evidence type="ECO:0000313" key="93">
    <source>
        <dbReference type="Proteomes" id="UP000852906"/>
    </source>
</evidence>
<evidence type="ECO:0000313" key="80">
    <source>
        <dbReference type="Proteomes" id="UP000527632"/>
    </source>
</evidence>
<dbReference type="InterPro" id="IPR038494">
    <property type="entry name" value="IGPD_sf"/>
</dbReference>
<dbReference type="Proteomes" id="UP000423131">
    <property type="component" value="Unassembled WGS sequence"/>
</dbReference>
<dbReference type="EMBL" id="AAIAJJ010000002">
    <property type="protein sequence ID" value="ECC1555923.1"/>
    <property type="molecule type" value="Genomic_DNA"/>
</dbReference>
<proteinExistence type="inferred from homology"/>
<evidence type="ECO:0000313" key="72">
    <source>
        <dbReference type="Proteomes" id="UP000423131"/>
    </source>
</evidence>
<dbReference type="FunFam" id="3.30.230.40:FF:000001">
    <property type="entry name" value="Imidazoleglycerol-phosphate dehydratase HisB"/>
    <property type="match status" value="1"/>
</dbReference>
<dbReference type="Proteomes" id="UP000389283">
    <property type="component" value="Unassembled WGS sequence"/>
</dbReference>
<evidence type="ECO:0000313" key="10">
    <source>
        <dbReference type="EMBL" id="EAC6549467.1"/>
    </source>
</evidence>
<evidence type="ECO:0000313" key="17">
    <source>
        <dbReference type="EMBL" id="EAE1339387.1"/>
    </source>
</evidence>
<keyword evidence="5 6" id="KW-0456">Lyase</keyword>
<keyword evidence="6" id="KW-0963">Cytoplasm</keyword>
<dbReference type="HAMAP" id="MF_00076">
    <property type="entry name" value="HisB"/>
    <property type="match status" value="1"/>
</dbReference>
<evidence type="ECO:0000313" key="87">
    <source>
        <dbReference type="Proteomes" id="UP000549379"/>
    </source>
</evidence>
<evidence type="ECO:0000313" key="46">
    <source>
        <dbReference type="EMBL" id="HAC1755419.1"/>
    </source>
</evidence>
<evidence type="ECO:0000313" key="91">
    <source>
        <dbReference type="Proteomes" id="UP000843775"/>
    </source>
</evidence>
<evidence type="ECO:0000313" key="75">
    <source>
        <dbReference type="Proteomes" id="UP000478682"/>
    </source>
</evidence>
<dbReference type="Proteomes" id="UP000336166">
    <property type="component" value="Unassembled WGS sequence"/>
</dbReference>
<dbReference type="Proteomes" id="UP000843503">
    <property type="component" value="Unassembled WGS sequence"/>
</dbReference>
<dbReference type="Proteomes" id="UP000530452">
    <property type="component" value="Unassembled WGS sequence"/>
</dbReference>
<dbReference type="EMBL" id="AABBHO010000017">
    <property type="protein sequence ID" value="EAG2997044.1"/>
    <property type="molecule type" value="Genomic_DNA"/>
</dbReference>
<dbReference type="GO" id="GO:0005737">
    <property type="term" value="C:cytoplasm"/>
    <property type="evidence" value="ECO:0007669"/>
    <property type="project" value="UniProtKB-SubCell"/>
</dbReference>
<dbReference type="Proteomes" id="UP000489121">
    <property type="component" value="Unassembled WGS sequence"/>
</dbReference>
<evidence type="ECO:0000313" key="39">
    <source>
        <dbReference type="EMBL" id="ECY9783984.1"/>
    </source>
</evidence>
<evidence type="ECO:0000313" key="25">
    <source>
        <dbReference type="EMBL" id="EAG2997044.1"/>
    </source>
</evidence>
<dbReference type="Proteomes" id="UP000410967">
    <property type="component" value="Unassembled WGS sequence"/>
</dbReference>
<dbReference type="EMBL" id="AABBAW010000001">
    <property type="protein sequence ID" value="EAG2514281.1"/>
    <property type="molecule type" value="Genomic_DNA"/>
</dbReference>
<dbReference type="Proteomes" id="UP000544530">
    <property type="component" value="Unassembled WGS sequence"/>
</dbReference>
<evidence type="ECO:0000313" key="16">
    <source>
        <dbReference type="EMBL" id="EAD5787720.1"/>
    </source>
</evidence>
<dbReference type="Proteomes" id="UP000844415">
    <property type="component" value="Unassembled WGS sequence"/>
</dbReference>
<dbReference type="EMBL" id="AAASLB010000001">
    <property type="protein sequence ID" value="EAE4940530.1"/>
    <property type="molecule type" value="Genomic_DNA"/>
</dbReference>
<dbReference type="EMBL" id="DAAJCS010000002">
    <property type="protein sequence ID" value="HAC0011986.1"/>
    <property type="molecule type" value="Genomic_DNA"/>
</dbReference>
<evidence type="ECO:0000313" key="18">
    <source>
        <dbReference type="EMBL" id="EAE2354662.1"/>
    </source>
</evidence>
<evidence type="ECO:0000313" key="34">
    <source>
        <dbReference type="EMBL" id="EAK9317256.1"/>
    </source>
</evidence>
<dbReference type="Proteomes" id="UP000540117">
    <property type="component" value="Unassembled WGS sequence"/>
</dbReference>
<dbReference type="EMBL" id="AANCRK010000001">
    <property type="protein sequence ID" value="EDN7713589.1"/>
    <property type="molecule type" value="Genomic_DNA"/>
</dbReference>
<evidence type="ECO:0000313" key="40">
    <source>
        <dbReference type="EMBL" id="EDN7713589.1"/>
    </source>
</evidence>
<evidence type="ECO:0000313" key="32">
    <source>
        <dbReference type="EMBL" id="EAH4241091.1"/>
    </source>
</evidence>
<reference evidence="33 59" key="4">
    <citation type="submission" date="2018-10" db="EMBL/GenBank/DDBJ databases">
        <authorList>
            <consortium name="PulseNet: The National Subtyping Network for Foodborne Disease Surveillance"/>
            <person name="Tarr C.L."/>
            <person name="Trees E."/>
            <person name="Katz L.S."/>
            <person name="Carleton-Romer H.A."/>
            <person name="Stroika S."/>
            <person name="Kucerova Z."/>
            <person name="Roache K.F."/>
            <person name="Sabol A.L."/>
            <person name="Besser J."/>
            <person name="Gerner-Smidt P."/>
        </authorList>
    </citation>
    <scope>NUCLEOTIDE SEQUENCE [LARGE SCALE GENOMIC DNA]</scope>
    <source>
        <strain evidence="8 56">2015L-6227</strain>
        <strain evidence="18 54">PNUSAL000134</strain>
        <strain evidence="12 60">PNUSAL000910</strain>
        <strain evidence="20 61">PNUSAL002180</strain>
        <strain evidence="21 75">PNUSAL002298</strain>
        <strain evidence="33 59">PNUSAL004402</strain>
        <strain evidence="39 78">PNUSAL005692</strain>
    </source>
</reference>
<dbReference type="PROSITE" id="PS00954">
    <property type="entry name" value="IGP_DEHYDRATASE_1"/>
    <property type="match status" value="1"/>
</dbReference>
<dbReference type="Proteomes" id="UP000398321">
    <property type="component" value="Unassembled WGS sequence"/>
</dbReference>
<evidence type="ECO:0000313" key="23">
    <source>
        <dbReference type="EMBL" id="EAG2245999.1"/>
    </source>
</evidence>
<dbReference type="CDD" id="cd07914">
    <property type="entry name" value="IGPD"/>
    <property type="match status" value="1"/>
</dbReference>
<evidence type="ECO:0000313" key="36">
    <source>
        <dbReference type="EMBL" id="ECB9514946.1"/>
    </source>
</evidence>
<dbReference type="EMBL" id="AAHZFY010000048">
    <property type="protein sequence ID" value="ECB9514946.1"/>
    <property type="molecule type" value="Genomic_DNA"/>
</dbReference>
<evidence type="ECO:0000313" key="90">
    <source>
        <dbReference type="Proteomes" id="UP000843503"/>
    </source>
</evidence>
<evidence type="ECO:0000313" key="9">
    <source>
        <dbReference type="EMBL" id="EAC5551041.1"/>
    </source>
</evidence>
<dbReference type="EMBL" id="AALGDA010000062">
    <property type="protein sequence ID" value="ECY9783984.1"/>
    <property type="molecule type" value="Genomic_DNA"/>
</dbReference>
<dbReference type="Proteomes" id="UP000527632">
    <property type="component" value="Unassembled WGS sequence"/>
</dbReference>
<dbReference type="SUPFAM" id="SSF54211">
    <property type="entry name" value="Ribosomal protein S5 domain 2-like"/>
    <property type="match status" value="2"/>
</dbReference>
<evidence type="ECO:0000313" key="26">
    <source>
        <dbReference type="EMBL" id="EAG4331688.1"/>
    </source>
</evidence>
<evidence type="ECO:0000313" key="64">
    <source>
        <dbReference type="Proteomes" id="UP000368512"/>
    </source>
</evidence>
<dbReference type="EMBL" id="MJTJ01000019">
    <property type="protein sequence ID" value="OET48597.1"/>
    <property type="molecule type" value="Genomic_DNA"/>
</dbReference>
<dbReference type="SMR" id="A0A0B8RGC2"/>
<dbReference type="Proteomes" id="UP000403352">
    <property type="component" value="Unassembled WGS sequence"/>
</dbReference>
<evidence type="ECO:0000313" key="83">
    <source>
        <dbReference type="Proteomes" id="UP000533021"/>
    </source>
</evidence>
<evidence type="ECO:0000313" key="51">
    <source>
        <dbReference type="EMBL" id="RKA11134.1"/>
    </source>
</evidence>
<evidence type="ECO:0000313" key="55">
    <source>
        <dbReference type="Proteomes" id="UP000337746"/>
    </source>
</evidence>
<dbReference type="KEGG" id="lmv:Y193_12905"/>
<evidence type="ECO:0000313" key="59">
    <source>
        <dbReference type="Proteomes" id="UP000350032"/>
    </source>
</evidence>
<keyword evidence="4 6" id="KW-0368">Histidine biosynthesis</keyword>
<dbReference type="EMBL" id="AABGHY010000006">
    <property type="protein sequence ID" value="EAH3294660.1"/>
    <property type="molecule type" value="Genomic_DNA"/>
</dbReference>
<dbReference type="EMBL" id="AAAMZD010000001">
    <property type="protein sequence ID" value="EAD3791868.1"/>
    <property type="molecule type" value="Genomic_DNA"/>
</dbReference>
<dbReference type="EMBL" id="AABFVG010000006">
    <property type="protein sequence ID" value="EAH2282461.1"/>
    <property type="molecule type" value="Genomic_DNA"/>
</dbReference>
<dbReference type="EMBL" id="AAAREG010000007">
    <property type="protein sequence ID" value="EAE2354662.1"/>
    <property type="molecule type" value="Genomic_DNA"/>
</dbReference>
<evidence type="ECO:0000313" key="57">
    <source>
        <dbReference type="Proteomes" id="UP000344343"/>
    </source>
</evidence>
<dbReference type="EMBL" id="AANPAU010000006">
    <property type="protein sequence ID" value="EDP8514440.1"/>
    <property type="molecule type" value="Genomic_DNA"/>
</dbReference>
<evidence type="ECO:0000313" key="62">
    <source>
        <dbReference type="Proteomes" id="UP000364988"/>
    </source>
</evidence>
<evidence type="ECO:0000313" key="48">
    <source>
        <dbReference type="EMBL" id="NYA00689.1"/>
    </source>
</evidence>
<evidence type="ECO:0000313" key="71">
    <source>
        <dbReference type="Proteomes" id="UP000410967"/>
    </source>
</evidence>
<evidence type="ECO:0000313" key="77">
    <source>
        <dbReference type="Proteomes" id="UP000481141"/>
    </source>
</evidence>
<evidence type="ECO:0000313" key="38">
    <source>
        <dbReference type="EMBL" id="ECY6545170.1"/>
    </source>
</evidence>
<dbReference type="Proteomes" id="UP000842809">
    <property type="component" value="Unassembled WGS sequence"/>
</dbReference>
<evidence type="ECO:0000313" key="33">
    <source>
        <dbReference type="EMBL" id="EAK8896282.1"/>
    </source>
</evidence>
<dbReference type="EMBL" id="DABJAN010000001">
    <property type="protein sequence ID" value="HAJ9592066.1"/>
    <property type="molecule type" value="Genomic_DNA"/>
</dbReference>
<evidence type="ECO:0000313" key="14">
    <source>
        <dbReference type="EMBL" id="EAD3791868.1"/>
    </source>
</evidence>
<comment type="similarity">
    <text evidence="6 7">Belongs to the imidazoleglycerol-phosphate dehydratase family.</text>
</comment>
<evidence type="ECO:0000256" key="7">
    <source>
        <dbReference type="RuleBase" id="RU000599"/>
    </source>
</evidence>
<dbReference type="Proteomes" id="UP000525850">
    <property type="component" value="Unassembled WGS sequence"/>
</dbReference>
<evidence type="ECO:0000313" key="70">
    <source>
        <dbReference type="Proteomes" id="UP000403352"/>
    </source>
</evidence>
<dbReference type="EMBL" id="AAANYN010000004">
    <property type="protein sequence ID" value="EAD5773526.1"/>
    <property type="molecule type" value="Genomic_DNA"/>
</dbReference>
<dbReference type="PANTHER" id="PTHR23133:SF2">
    <property type="entry name" value="IMIDAZOLEGLYCEROL-PHOSPHATE DEHYDRATASE"/>
    <property type="match status" value="1"/>
</dbReference>
<dbReference type="GO" id="GO:0000105">
    <property type="term" value="P:L-histidine biosynthetic process"/>
    <property type="evidence" value="ECO:0007669"/>
    <property type="project" value="UniProtKB-UniRule"/>
</dbReference>
<dbReference type="Proteomes" id="UP000350032">
    <property type="component" value="Unassembled WGS sequence"/>
</dbReference>
<dbReference type="EMBL" id="AACKDQ010000018">
    <property type="protein sequence ID" value="EAK9317256.1"/>
    <property type="molecule type" value="Genomic_DNA"/>
</dbReference>
<dbReference type="EMBL" id="AAAKQF010000005">
    <property type="protein sequence ID" value="EAC9040423.1"/>
    <property type="molecule type" value="Genomic_DNA"/>
</dbReference>
<dbReference type="EMBL" id="AABEMN010000003">
    <property type="protein sequence ID" value="EAG9518723.1"/>
    <property type="molecule type" value="Genomic_DNA"/>
</dbReference>
<dbReference type="RefSeq" id="WP_003725468.1">
    <property type="nucleotide sequence ID" value="NC_021824.1"/>
</dbReference>
<dbReference type="Proteomes" id="UP000344343">
    <property type="component" value="Unassembled WGS sequence"/>
</dbReference>
<organism evidence="16 57">
    <name type="scientific">Listeria monocytogenes</name>
    <dbReference type="NCBI Taxonomy" id="1639"/>
    <lineage>
        <taxon>Bacteria</taxon>
        <taxon>Bacillati</taxon>
        <taxon>Bacillota</taxon>
        <taxon>Bacilli</taxon>
        <taxon>Bacillales</taxon>
        <taxon>Listeriaceae</taxon>
        <taxon>Listeria</taxon>
    </lineage>
</organism>
<protein>
    <recommendedName>
        <fullName evidence="2 6">Imidazoleglycerol-phosphate dehydratase</fullName>
        <shortName evidence="6">IGPD</shortName>
        <ecNumber evidence="6 7">4.2.1.19</ecNumber>
    </recommendedName>
</protein>
<evidence type="ECO:0000313" key="30">
    <source>
        <dbReference type="EMBL" id="EAH2282461.1"/>
    </source>
</evidence>
<dbReference type="EMBL" id="AAAIKW010000001">
    <property type="protein sequence ID" value="EAC4551415.1"/>
    <property type="molecule type" value="Genomic_DNA"/>
</dbReference>
<dbReference type="Proteomes" id="UP000481141">
    <property type="component" value="Unassembled WGS sequence"/>
</dbReference>
<dbReference type="InterPro" id="IPR020568">
    <property type="entry name" value="Ribosomal_Su5_D2-typ_SF"/>
</dbReference>
<dbReference type="EMBL" id="AAAJKI010000051">
    <property type="protein sequence ID" value="EAC6549467.1"/>
    <property type="molecule type" value="Genomic_DNA"/>
</dbReference>
<evidence type="ECO:0000313" key="43">
    <source>
        <dbReference type="EMBL" id="HAB8555795.1"/>
    </source>
</evidence>
<evidence type="ECO:0000313" key="45">
    <source>
        <dbReference type="EMBL" id="HAC0274265.1"/>
    </source>
</evidence>
<dbReference type="OMA" id="GIPFFDH"/>
<evidence type="ECO:0000313" key="19">
    <source>
        <dbReference type="EMBL" id="EAE4940530.1"/>
    </source>
</evidence>
<evidence type="ECO:0000256" key="1">
    <source>
        <dbReference type="ARBA" id="ARBA00005047"/>
    </source>
</evidence>
<dbReference type="EMBL" id="AABBZO010000008">
    <property type="protein sequence ID" value="EAG4462279.1"/>
    <property type="molecule type" value="Genomic_DNA"/>
</dbReference>
<reference evidence="89 90" key="3">
    <citation type="journal article" date="2018" name="Genome Biol.">
        <title>SKESA: strategic k-mer extension for scrupulous assemblies.</title>
        <authorList>
            <person name="Souvorov A."/>
            <person name="Agarwala R."/>
            <person name="Lipman D.J."/>
        </authorList>
    </citation>
    <scope>NUCLEOTIDE SEQUENCE [LARGE SCALE GENOMIC DNA]</scope>
    <source>
        <strain evidence="47">2017-325981-023-01</strain>
        <strain evidence="43 92">CFIAFB20100120</strain>
        <strain evidence="45">CFIAFB20170037</strain>
        <strain evidence="44 89">CFIAFB20170045</strain>
        <strain evidence="46 91">DMG1500109</strain>
    </source>
</reference>
<evidence type="ECO:0000313" key="84">
    <source>
        <dbReference type="Proteomes" id="UP000540117"/>
    </source>
</evidence>
<dbReference type="EMBL" id="AAAJWF010000001">
    <property type="protein sequence ID" value="EAC7479157.1"/>
    <property type="molecule type" value="Genomic_DNA"/>
</dbReference>
<dbReference type="Proteomes" id="UP000546397">
    <property type="component" value="Unassembled WGS sequence"/>
</dbReference>
<dbReference type="PROSITE" id="PS00955">
    <property type="entry name" value="IGP_DEHYDRATASE_2"/>
    <property type="match status" value="1"/>
</dbReference>
<reference evidence="19 68" key="6">
    <citation type="submission" date="2019-03" db="EMBL/GenBank/DDBJ databases">
        <authorList>
            <person name="Ashton P.M."/>
            <person name="Dallman T."/>
            <person name="Nair S."/>
            <person name="De Pinna E."/>
            <person name="Peters T."/>
            <person name="Grant K."/>
        </authorList>
    </citation>
    <scope>NUCLEOTIDE SEQUENCE [LARGE SCALE GENOMIC DNA]</scope>
    <source>
        <strain evidence="30 83">282333</strain>
        <strain evidence="31 82">282352</strain>
        <strain evidence="29 86">289003</strain>
        <strain evidence="19">RL15000286</strain>
    </source>
</reference>
<evidence type="ECO:0000313" key="49">
    <source>
        <dbReference type="EMBL" id="OET47794.1"/>
    </source>
</evidence>
<evidence type="ECO:0000313" key="50">
    <source>
        <dbReference type="EMBL" id="OET48597.1"/>
    </source>
</evidence>
<evidence type="ECO:0000313" key="20">
    <source>
        <dbReference type="EMBL" id="EAG0867774.1"/>
    </source>
</evidence>
<evidence type="ECO:0000313" key="68">
    <source>
        <dbReference type="Proteomes" id="UP000393182"/>
    </source>
</evidence>
<dbReference type="NCBIfam" id="NF002114">
    <property type="entry name" value="PRK00951.2-4"/>
    <property type="match status" value="1"/>
</dbReference>
<dbReference type="EMBL" id="AAHZFN010000002">
    <property type="protein sequence ID" value="ECB9472501.1"/>
    <property type="molecule type" value="Genomic_DNA"/>
</dbReference>
<comment type="catalytic activity">
    <reaction evidence="6 7">
        <text>D-erythro-1-(imidazol-4-yl)glycerol 3-phosphate = 3-(imidazol-4-yl)-2-oxopropyl phosphate + H2O</text>
        <dbReference type="Rhea" id="RHEA:11040"/>
        <dbReference type="ChEBI" id="CHEBI:15377"/>
        <dbReference type="ChEBI" id="CHEBI:57766"/>
        <dbReference type="ChEBI" id="CHEBI:58278"/>
        <dbReference type="EC" id="4.2.1.19"/>
    </reaction>
</comment>
<dbReference type="EMBL" id="AACJYH010000001">
    <property type="protein sequence ID" value="EAK8896282.1"/>
    <property type="molecule type" value="Genomic_DNA"/>
</dbReference>
<dbReference type="Proteomes" id="UP000272537">
    <property type="component" value="Unassembled WGS sequence"/>
</dbReference>
<evidence type="ECO:0000313" key="78">
    <source>
        <dbReference type="Proteomes" id="UP000489121"/>
    </source>
</evidence>
<dbReference type="Proteomes" id="UP000455569">
    <property type="component" value="Unassembled WGS sequence"/>
</dbReference>
<gene>
    <name evidence="6 16" type="primary">hisB</name>
    <name evidence="51" type="synonym">hisb</name>
    <name evidence="20" type="ORF">A8L61_10850</name>
    <name evidence="8" type="ORF">ABZ57_02830</name>
    <name evidence="50" type="ORF">AJL21_10010</name>
    <name evidence="49" type="ORF">AJL21_15025</name>
    <name evidence="17" type="ORF">ART25_10755</name>
    <name evidence="9" type="ORF">ARY78_11435</name>
    <name evidence="24" type="ORF">B1N52_03840</name>
    <name evidence="23" type="ORF">B1S26_11355</name>
    <name evidence="25" type="ORF">B5K54_07065</name>
    <name evidence="21" type="ORF">BB997_00485</name>
    <name evidence="22" type="ORF">BCZ21_02895</name>
    <name evidence="27" type="ORF">CA369_08275</name>
    <name evidence="26" type="ORF">CAV64_10615</name>
    <name evidence="30" type="ORF">D4920_10290</name>
    <name evidence="29" type="ORF">D4B11_02985</name>
    <name evidence="31" type="ORF">D5N24_09645</name>
    <name evidence="33" type="ORF">D7104_01065</name>
    <name evidence="28" type="ORF">DCT16_00480</name>
    <name evidence="11" type="ORF">DQ70_00485</name>
    <name evidence="10" type="ORF">DU018_13995</name>
    <name evidence="51" type="ORF">DYZ80_00667</name>
    <name evidence="19" type="ORF">E1W56_00520</name>
    <name evidence="32" type="ORF">E5F58_03640</name>
    <name evidence="16" type="ORF">EX365_14230</name>
    <name evidence="15" type="ORF">EXZ73_04385</name>
    <name evidence="38" type="ORF">F6436_12580</name>
    <name evidence="39" type="ORF">F6515_13415</name>
    <name evidence="34" type="ORF">FA835_09095</name>
    <name evidence="36" type="ORF">FLQ97_14590</name>
    <name evidence="35" type="ORF">FLR03_02275</name>
    <name evidence="37" type="ORF">FNX40_03775</name>
    <name evidence="42" type="ORF">G3O21_001864</name>
    <name evidence="46" type="ORF">GI949_10630</name>
    <name evidence="41" type="ORF">GJW51_11095</name>
    <name evidence="40" type="ORF">GQG13_00465</name>
    <name evidence="43" type="ORF">GYS09_00650</name>
    <name evidence="44" type="ORF">GYX23_03125</name>
    <name evidence="45" type="ORF">GYY14_02655</name>
    <name evidence="47" type="ORF">HQN34_000231</name>
    <name evidence="48" type="ORF">HZJ64_02500</name>
    <name evidence="12" type="ORF">KV70_09410</name>
    <name evidence="13" type="ORF">QD52_03635</name>
    <name evidence="14" type="ORF">UI29_03650</name>
    <name evidence="18" type="ORF">Y261_09920</name>
</gene>
<evidence type="ECO:0000256" key="2">
    <source>
        <dbReference type="ARBA" id="ARBA00016664"/>
    </source>
</evidence>
<evidence type="ECO:0000256" key="5">
    <source>
        <dbReference type="ARBA" id="ARBA00023239"/>
    </source>
</evidence>
<evidence type="ECO:0000313" key="11">
    <source>
        <dbReference type="EMBL" id="EAC7479157.1"/>
    </source>
</evidence>
<evidence type="ECO:0000313" key="82">
    <source>
        <dbReference type="Proteomes" id="UP000530452"/>
    </source>
</evidence>
<evidence type="ECO:0000313" key="92">
    <source>
        <dbReference type="Proteomes" id="UP000844415"/>
    </source>
</evidence>
<reference evidence="49 93" key="1">
    <citation type="submission" date="2016-09" db="EMBL/GenBank/DDBJ databases">
        <title>100K Listeria isolates.</title>
        <authorList>
            <person name="Chen P."/>
            <person name="Weimer B.C."/>
            <person name="Kong N."/>
            <person name="Huang B."/>
        </authorList>
    </citation>
    <scope>NUCLEOTIDE SEQUENCE [LARGE SCALE GENOMIC DNA]</scope>
    <source>
        <strain evidence="49 93">BCW_2383</strain>
    </source>
</reference>
<evidence type="ECO:0000313" key="8">
    <source>
        <dbReference type="EMBL" id="EAC4551415.1"/>
    </source>
</evidence>
<evidence type="ECO:0000313" key="52">
    <source>
        <dbReference type="Proteomes" id="UP000272537"/>
    </source>
</evidence>
<dbReference type="EMBL" id="DAAIJL010000001">
    <property type="protein sequence ID" value="HAB8555795.1"/>
    <property type="molecule type" value="Genomic_DNA"/>
</dbReference>
<dbReference type="EMBL" id="AAANYR010000009">
    <property type="protein sequence ID" value="EAD5787720.1"/>
    <property type="molecule type" value="Genomic_DNA"/>
</dbReference>
<sequence>MRTATKTRITAETSIELSINLDSQAESIISTGVGFLDHMLTLFAKHSRITLNVKADGDTYIDAHHTVEDIGITLGLCLKEALADKASINRYGSAYVPMDESLGFCALDLSGRSYLVFDAELTNPKLGDFDTELVEEFFQAVAFNTEMNLHLRVLYGKNTHHKIEALFKAFGRALREAITINPEIKGVNSTKGVL</sequence>
<dbReference type="EMBL" id="JACAVN010000001">
    <property type="protein sequence ID" value="NYA00689.1"/>
    <property type="molecule type" value="Genomic_DNA"/>
</dbReference>
<evidence type="ECO:0000313" key="66">
    <source>
        <dbReference type="Proteomes" id="UP000379076"/>
    </source>
</evidence>
<dbReference type="Proteomes" id="UP000478704">
    <property type="component" value="Unassembled WGS sequence"/>
</dbReference>
<evidence type="ECO:0000313" key="54">
    <source>
        <dbReference type="Proteomes" id="UP000336166"/>
    </source>
</evidence>
<comment type="pathway">
    <text evidence="1 6 7">Amino-acid biosynthesis; L-histidine biosynthesis; L-histidine from 5-phospho-alpha-D-ribose 1-diphosphate: step 6/9.</text>
</comment>
<evidence type="ECO:0000256" key="3">
    <source>
        <dbReference type="ARBA" id="ARBA00022605"/>
    </source>
</evidence>
<evidence type="ECO:0000313" key="73">
    <source>
        <dbReference type="Proteomes" id="UP000455569"/>
    </source>
</evidence>
<dbReference type="EMBL" id="AAAQQZ010000005">
    <property type="protein sequence ID" value="EAE1339387.1"/>
    <property type="molecule type" value="Genomic_DNA"/>
</dbReference>
<dbReference type="PANTHER" id="PTHR23133">
    <property type="entry name" value="IMIDAZOLEGLYCEROL-PHOSPHATE DEHYDRATASE HIS7"/>
    <property type="match status" value="1"/>
</dbReference>
<evidence type="ECO:0000313" key="12">
    <source>
        <dbReference type="EMBL" id="EAC9040423.1"/>
    </source>
</evidence>
<evidence type="ECO:0000313" key="27">
    <source>
        <dbReference type="EMBL" id="EAG4462279.1"/>
    </source>
</evidence>
<dbReference type="Proteomes" id="UP000339309">
    <property type="component" value="Unassembled WGS sequence"/>
</dbReference>
<dbReference type="EMBL" id="AABATR010000001">
    <property type="protein sequence ID" value="EAG1892079.1"/>
    <property type="molecule type" value="Genomic_DNA"/>
</dbReference>
<evidence type="ECO:0000313" key="35">
    <source>
        <dbReference type="EMBL" id="ECB9472501.1"/>
    </source>
</evidence>
<evidence type="ECO:0000313" key="69">
    <source>
        <dbReference type="Proteomes" id="UP000398321"/>
    </source>
</evidence>
<evidence type="ECO:0000313" key="53">
    <source>
        <dbReference type="Proteomes" id="UP000331186"/>
    </source>
</evidence>
<dbReference type="InterPro" id="IPR000807">
    <property type="entry name" value="ImidazoleglycerolP_deHydtase"/>
</dbReference>
<dbReference type="EMBL" id="AAALRN010000001">
    <property type="protein sequence ID" value="EAD1184173.1"/>
    <property type="molecule type" value="Genomic_DNA"/>
</dbReference>
<dbReference type="EMBL" id="QXLS01000001">
    <property type="protein sequence ID" value="RKA11134.1"/>
    <property type="molecule type" value="Genomic_DNA"/>
</dbReference>
<dbReference type="EC" id="4.2.1.19" evidence="6 7"/>
<evidence type="ECO:0000313" key="74">
    <source>
        <dbReference type="Proteomes" id="UP000467347"/>
    </source>
</evidence>
<evidence type="ECO:0000313" key="56">
    <source>
        <dbReference type="Proteomes" id="UP000339309"/>
    </source>
</evidence>